<organism evidence="4 5">
    <name type="scientific">Leucobacter luti</name>
    <dbReference type="NCBI Taxonomy" id="340320"/>
    <lineage>
        <taxon>Bacteria</taxon>
        <taxon>Bacillati</taxon>
        <taxon>Actinomycetota</taxon>
        <taxon>Actinomycetes</taxon>
        <taxon>Micrococcales</taxon>
        <taxon>Microbacteriaceae</taxon>
        <taxon>Leucobacter</taxon>
    </lineage>
</organism>
<evidence type="ECO:0000313" key="5">
    <source>
        <dbReference type="Proteomes" id="UP000291832"/>
    </source>
</evidence>
<dbReference type="RefSeq" id="WP_130452593.1">
    <property type="nucleotide sequence ID" value="NZ_QYAG01000004.1"/>
</dbReference>
<accession>A0A4Q7U6C3</accession>
<keyword evidence="2" id="KW-0812">Transmembrane</keyword>
<dbReference type="PANTHER" id="PTHR46333">
    <property type="entry name" value="CYTOKINESIS PROTEIN 3"/>
    <property type="match status" value="1"/>
</dbReference>
<dbReference type="Gene3D" id="3.10.620.30">
    <property type="match status" value="1"/>
</dbReference>
<keyword evidence="5" id="KW-1185">Reference proteome</keyword>
<evidence type="ECO:0000259" key="3">
    <source>
        <dbReference type="SMART" id="SM00460"/>
    </source>
</evidence>
<dbReference type="Pfam" id="PF10708">
    <property type="entry name" value="DUF2510"/>
    <property type="match status" value="1"/>
</dbReference>
<dbReference type="Proteomes" id="UP000291832">
    <property type="component" value="Unassembled WGS sequence"/>
</dbReference>
<dbReference type="SMART" id="SM00460">
    <property type="entry name" value="TGc"/>
    <property type="match status" value="1"/>
</dbReference>
<protein>
    <submittedName>
        <fullName evidence="4">Transglutaminase superfamily protein</fullName>
    </submittedName>
</protein>
<dbReference type="InterPro" id="IPR052557">
    <property type="entry name" value="CAP/Cytokinesis_protein"/>
</dbReference>
<feature type="region of interest" description="Disordered" evidence="1">
    <location>
        <begin position="56"/>
        <end position="93"/>
    </location>
</feature>
<feature type="domain" description="Transglutaminase-like" evidence="3">
    <location>
        <begin position="726"/>
        <end position="783"/>
    </location>
</feature>
<gene>
    <name evidence="4" type="ORF">EV139_0353</name>
</gene>
<dbReference type="InterPro" id="IPR018929">
    <property type="entry name" value="DUF2510"/>
</dbReference>
<feature type="transmembrane region" description="Helical" evidence="2">
    <location>
        <begin position="97"/>
        <end position="118"/>
    </location>
</feature>
<keyword evidence="2" id="KW-1133">Transmembrane helix</keyword>
<evidence type="ECO:0000313" key="4">
    <source>
        <dbReference type="EMBL" id="RZT68627.1"/>
    </source>
</evidence>
<dbReference type="SUPFAM" id="SSF54001">
    <property type="entry name" value="Cysteine proteinases"/>
    <property type="match status" value="1"/>
</dbReference>
<sequence>MAQAPAPGWYADPSDPRGLRWWDGAQWTAHTAHTAHTADTAHTTDSAAPVRETAREAVGGGAEHGGGADGGSAERGGDAERSSADSAEPAPPRRRRLWARLGAAGIALVLVAAGALALPRLLGGSGSEAASTEPVVAGGLKYMPPIRVHPSEEYFDIPMQISLDEYLEQIGEERYGTTEWTQGVVELYADRNLTVAIGTGVTERTGPERETESWSVYPHAWNDTAWGSSRTDPSENVEQQVFDVDVYWSQFSEYWMKRSVDLHGEPLDVPMVTQLIPEHSTDVFEPVIPEFSRGAEDGSVKLSWRAPEGADDRTEYLIMRYMPSALSATEEDAWSTDLISVVTGALSYDTTDTRDGSQIQNIELLLYSGDSADEQEYGGALSSNAKLNSTNAHFAVVARQDGRFSPAMPVAPDVSLRSQPHSLAYNELREHGDPSRGDVGDLSELQTWLPITTIDGATRTMPIQFDPEQIEPKPDALWESDDGTISLQPAVKLHGKIVGTTMTTSSTSKVPDGTSMTEWVDQLTAFVLAFNERAISEQAATGGKTLTVEDADHMIDIAEYRKLAVADETPQVPYPVYGTHPMVKRIAANMYLGEPAIDVSLWKNEPGAPAPREAYQEAITQNPLLNYGTPLVAYDGDVVFIDYIFSQEERDAAIELSFGAAQEVAQSVSGLSESEQARVINQWIVDNVEYDYESVAELEGGSLIPGMNIGTIPYDSEFTAWSPIGVFRDGTAVCQGYAQAFALIAREAGLDTIIVVGEVVDGGAHAWNRVNVGGEWKSVDPTWNDSDENSERYLLINESDYTGNAERNADPTTNWIIDINQEQFNTP</sequence>
<dbReference type="EMBL" id="SHKI01000002">
    <property type="protein sequence ID" value="RZT68627.1"/>
    <property type="molecule type" value="Genomic_DNA"/>
</dbReference>
<evidence type="ECO:0000256" key="1">
    <source>
        <dbReference type="SAM" id="MobiDB-lite"/>
    </source>
</evidence>
<dbReference type="InterPro" id="IPR038765">
    <property type="entry name" value="Papain-like_cys_pep_sf"/>
</dbReference>
<reference evidence="4 5" key="1">
    <citation type="journal article" date="2015" name="Stand. Genomic Sci.">
        <title>Genomic Encyclopedia of Bacterial and Archaeal Type Strains, Phase III: the genomes of soil and plant-associated and newly described type strains.</title>
        <authorList>
            <person name="Whitman W.B."/>
            <person name="Woyke T."/>
            <person name="Klenk H.P."/>
            <person name="Zhou Y."/>
            <person name="Lilburn T.G."/>
            <person name="Beck B.J."/>
            <person name="De Vos P."/>
            <person name="Vandamme P."/>
            <person name="Eisen J.A."/>
            <person name="Garrity G."/>
            <person name="Hugenholtz P."/>
            <person name="Kyrpides N.C."/>
        </authorList>
    </citation>
    <scope>NUCLEOTIDE SEQUENCE [LARGE SCALE GENOMIC DNA]</scope>
    <source>
        <strain evidence="4 5">RF6</strain>
    </source>
</reference>
<name>A0A4Q7U6C3_9MICO</name>
<dbReference type="OrthoDB" id="9788327at2"/>
<dbReference type="PANTHER" id="PTHR46333:SF2">
    <property type="entry name" value="CYTOKINESIS PROTEIN 3"/>
    <property type="match status" value="1"/>
</dbReference>
<feature type="compositionally biased region" description="Gly residues" evidence="1">
    <location>
        <begin position="58"/>
        <end position="74"/>
    </location>
</feature>
<dbReference type="Pfam" id="PF01841">
    <property type="entry name" value="Transglut_core"/>
    <property type="match status" value="1"/>
</dbReference>
<comment type="caution">
    <text evidence="4">The sequence shown here is derived from an EMBL/GenBank/DDBJ whole genome shotgun (WGS) entry which is preliminary data.</text>
</comment>
<proteinExistence type="predicted"/>
<dbReference type="InterPro" id="IPR002931">
    <property type="entry name" value="Transglutaminase-like"/>
</dbReference>
<evidence type="ECO:0000256" key="2">
    <source>
        <dbReference type="SAM" id="Phobius"/>
    </source>
</evidence>
<dbReference type="AlphaFoldDB" id="A0A4Q7U6C3"/>
<dbReference type="GO" id="GO:0005737">
    <property type="term" value="C:cytoplasm"/>
    <property type="evidence" value="ECO:0007669"/>
    <property type="project" value="TreeGrafter"/>
</dbReference>
<keyword evidence="2" id="KW-0472">Membrane</keyword>